<protein>
    <submittedName>
        <fullName evidence="1">Uncharacterized protein</fullName>
    </submittedName>
</protein>
<evidence type="ECO:0000313" key="2">
    <source>
        <dbReference type="Proteomes" id="UP001054837"/>
    </source>
</evidence>
<gene>
    <name evidence="1" type="ORF">CDAR_464091</name>
</gene>
<reference evidence="1 2" key="1">
    <citation type="submission" date="2021-06" db="EMBL/GenBank/DDBJ databases">
        <title>Caerostris darwini draft genome.</title>
        <authorList>
            <person name="Kono N."/>
            <person name="Arakawa K."/>
        </authorList>
    </citation>
    <scope>NUCLEOTIDE SEQUENCE [LARGE SCALE GENOMIC DNA]</scope>
</reference>
<keyword evidence="2" id="KW-1185">Reference proteome</keyword>
<proteinExistence type="predicted"/>
<sequence length="170" mass="19190">MRGRQTCSDNRRFPRKQIGREDVAISFRQEITDKMSEITSNFDLVSQLKTKKGAGGRCATQIKTTSEEEVAPKRHLKINRRNGRGALGHIHAEAMSLTSMGGPRCQLAPRQLSLWLMGDSNSDCRGRPDRTISHTRVERPNRSIMHACISGPELPTMKDCNEQEFPIRSE</sequence>
<accession>A0AAV4VTX3</accession>
<name>A0AAV4VTX3_9ARAC</name>
<evidence type="ECO:0000313" key="1">
    <source>
        <dbReference type="EMBL" id="GIY73692.1"/>
    </source>
</evidence>
<dbReference type="Proteomes" id="UP001054837">
    <property type="component" value="Unassembled WGS sequence"/>
</dbReference>
<comment type="caution">
    <text evidence="1">The sequence shown here is derived from an EMBL/GenBank/DDBJ whole genome shotgun (WGS) entry which is preliminary data.</text>
</comment>
<organism evidence="1 2">
    <name type="scientific">Caerostris darwini</name>
    <dbReference type="NCBI Taxonomy" id="1538125"/>
    <lineage>
        <taxon>Eukaryota</taxon>
        <taxon>Metazoa</taxon>
        <taxon>Ecdysozoa</taxon>
        <taxon>Arthropoda</taxon>
        <taxon>Chelicerata</taxon>
        <taxon>Arachnida</taxon>
        <taxon>Araneae</taxon>
        <taxon>Araneomorphae</taxon>
        <taxon>Entelegynae</taxon>
        <taxon>Araneoidea</taxon>
        <taxon>Araneidae</taxon>
        <taxon>Caerostris</taxon>
    </lineage>
</organism>
<dbReference type="AlphaFoldDB" id="A0AAV4VTX3"/>
<dbReference type="EMBL" id="BPLQ01013634">
    <property type="protein sequence ID" value="GIY73692.1"/>
    <property type="molecule type" value="Genomic_DNA"/>
</dbReference>